<accession>A0ACC4E6P1</accession>
<proteinExistence type="predicted"/>
<keyword evidence="2" id="KW-1185">Reference proteome</keyword>
<dbReference type="EMBL" id="JBGNUJ010000002">
    <property type="protein sequence ID" value="KAL3963404.1"/>
    <property type="molecule type" value="Genomic_DNA"/>
</dbReference>
<sequence>MASSSGLRVFYYNTPPNARIPTPINTTSTTSTSSPNTNPNITDTDITDTDTDRRQRWRRRYAQQQFHAATTTYPPPLAHLPTFDSRFRSTEPQFYFYHVVDTRDASLRVHVLGPGLSFTFTHERARRHLSAGRIAQGLHRKTTGFLALVRTCGGDTSSGSSGGRDDIGNSNGGSPEHQQQQRTVLVWAESGHGAGRTGDMLDPTPGALPNGRWTRRAVALAALLGLRTERPFDTMGLREGQLDERARERLRGCSSRRMSSGSISGSSSGSISGSNNTIRNVSANKRPGPEPPRHQGADTGCEASRGLDLATLARLREVRWDDGSRPRLEVYFSRRNCVPCGAFVKRLSEVTGVRIDLIWRERLTHVVYETRAGGGGGGGGGGLVREPNPAASRTAALQGVGGSMGNLEDVLMRDGQNGGGIASAQRQQHPDDVQMLDVVDLTGTASRCCIDLTGEPQTTEAPVCDLTSEGTASGVEKDGCTDDNNAAGRRGIDEDTRAAYMAAYLDGLAYCVGQLPRTTTTTSISPHGHMADATSRQGEASAAQGKKPGVRDGKDGTNISDAQDPSNGKTTPHDRRAARAQRRMREVNKPLPATPETRPPAWMMDVDGEEDIWEMDEMASPTVARREAGACHGPKGANGVEGTRSGGMHGRSRARTLGDALGGDRGTRAGSGGQGRERAWEGSTRGDACRG</sequence>
<comment type="caution">
    <text evidence="1">The sequence shown here is derived from an EMBL/GenBank/DDBJ whole genome shotgun (WGS) entry which is preliminary data.</text>
</comment>
<organism evidence="1 2">
    <name type="scientific">Purpureocillium lilacinum</name>
    <name type="common">Paecilomyces lilacinus</name>
    <dbReference type="NCBI Taxonomy" id="33203"/>
    <lineage>
        <taxon>Eukaryota</taxon>
        <taxon>Fungi</taxon>
        <taxon>Dikarya</taxon>
        <taxon>Ascomycota</taxon>
        <taxon>Pezizomycotina</taxon>
        <taxon>Sordariomycetes</taxon>
        <taxon>Hypocreomycetidae</taxon>
        <taxon>Hypocreales</taxon>
        <taxon>Ophiocordycipitaceae</taxon>
        <taxon>Purpureocillium</taxon>
    </lineage>
</organism>
<evidence type="ECO:0000313" key="2">
    <source>
        <dbReference type="Proteomes" id="UP001638806"/>
    </source>
</evidence>
<name>A0ACC4E6P1_PURLI</name>
<gene>
    <name evidence="1" type="ORF">ACCO45_000408</name>
</gene>
<reference evidence="1" key="1">
    <citation type="submission" date="2024-12" db="EMBL/GenBank/DDBJ databases">
        <title>Comparative genomics and development of molecular markers within Purpureocillium lilacinum and among Purpureocillium species.</title>
        <authorList>
            <person name="Yeh Z.-Y."/>
            <person name="Ni N.-T."/>
            <person name="Lo P.-H."/>
            <person name="Mushyakhwo K."/>
            <person name="Lin C.-F."/>
            <person name="Nai Y.-S."/>
        </authorList>
    </citation>
    <scope>NUCLEOTIDE SEQUENCE</scope>
    <source>
        <strain evidence="1">NCHU-NPUST-175</strain>
    </source>
</reference>
<evidence type="ECO:0000313" key="1">
    <source>
        <dbReference type="EMBL" id="KAL3963404.1"/>
    </source>
</evidence>
<dbReference type="Proteomes" id="UP001638806">
    <property type="component" value="Unassembled WGS sequence"/>
</dbReference>
<protein>
    <submittedName>
        <fullName evidence="1">Uncharacterized protein</fullName>
    </submittedName>
</protein>